<sequence length="840" mass="94121">MDPSVIPETEGSVEKFLHIPYDKRWEFLKDTMIRIYFEEQNKIATVAKRMKEEYSFDAQSKQYLYHFKKWKIKKRITTEEKGAIISALGKRRLQEGASTSDATLDQGGFEKAVDKKQLKRYINQSIRQNESLTWSTGLFLQHALPYAAFHTSQHASPPGAGPTTPHYLTINSPQGNGSPSVSQNNLTPTMQLVQKKVLLDRAKLFIEGRAQDLMAQMSSDEKKSTMTWLHDFWMYSFMTAKYWGKGPKTWSLGLINFKSFAGIPTPSTPGHPIEQGHASELLSPSGNSPLFKDPTQLCRWTIHYTNDVNYEPVQSPRLAQEESGEQFDIDDESTWSHWPKEDIDRSLSDTITQGLRENVFTTVQNETLPMAADSIVKTIDKSPKELDAEALGFAIMSRNMDAFVGILNSSYETYGDYPATFSAISPFHLAAQYLDGAKSCCLIMGALVNSLESENSIGVNYIDDSGHTVLDTLLITIIKSHSTTQPHLLSDEFVGQSRYPGQEIDPCGRWDADSPCIRGLYASGIQTIPQGWKHMFCHTSVQAVCHCLTAIFGSPQRPNINTTSGLFASRCPCCGLELKVGPLHAVILTAFHLACFGLPGENLFGMVSCLVCLLTYRADPCATSEISLPVLFGLDTADGRCQHFQMNAAELASRTPPELLRAWTPELRQGWMALIAIIQQAIANRTGQHLTSGRQTTQAAYGSSVDKSSIGTCANIVHRYEMTSDVKTVYCGNPQLGRIWATIQSELLTYRRLTEHEPWLSARFQMERIMEWLRRDDETNLGPLSDGIHQGHDLKDYSPCGLFNAIDPGCARREEVCKTYYSNLDDWKRTTFIHARDNAF</sequence>
<comment type="caution">
    <text evidence="1">The sequence shown here is derived from an EMBL/GenBank/DDBJ whole genome shotgun (WGS) entry which is preliminary data.</text>
</comment>
<protein>
    <submittedName>
        <fullName evidence="1">Uncharacterized protein</fullName>
    </submittedName>
</protein>
<reference evidence="1 2" key="1">
    <citation type="journal article" date="2022" name="New Phytol.">
        <title>Ecological generalism drives hyperdiversity of secondary metabolite gene clusters in xylarialean endophytes.</title>
        <authorList>
            <person name="Franco M.E.E."/>
            <person name="Wisecaver J.H."/>
            <person name="Arnold A.E."/>
            <person name="Ju Y.M."/>
            <person name="Slot J.C."/>
            <person name="Ahrendt S."/>
            <person name="Moore L.P."/>
            <person name="Eastman K.E."/>
            <person name="Scott K."/>
            <person name="Konkel Z."/>
            <person name="Mondo S.J."/>
            <person name="Kuo A."/>
            <person name="Hayes R.D."/>
            <person name="Haridas S."/>
            <person name="Andreopoulos B."/>
            <person name="Riley R."/>
            <person name="LaButti K."/>
            <person name="Pangilinan J."/>
            <person name="Lipzen A."/>
            <person name="Amirebrahimi M."/>
            <person name="Yan J."/>
            <person name="Adam C."/>
            <person name="Keymanesh K."/>
            <person name="Ng V."/>
            <person name="Louie K."/>
            <person name="Northen T."/>
            <person name="Drula E."/>
            <person name="Henrissat B."/>
            <person name="Hsieh H.M."/>
            <person name="Youens-Clark K."/>
            <person name="Lutzoni F."/>
            <person name="Miadlikowska J."/>
            <person name="Eastwood D.C."/>
            <person name="Hamelin R.C."/>
            <person name="Grigoriev I.V."/>
            <person name="U'Ren J.M."/>
        </authorList>
    </citation>
    <scope>NUCLEOTIDE SEQUENCE [LARGE SCALE GENOMIC DNA]</scope>
    <source>
        <strain evidence="1 2">ER1909</strain>
    </source>
</reference>
<proteinExistence type="predicted"/>
<evidence type="ECO:0000313" key="1">
    <source>
        <dbReference type="EMBL" id="KAI6080992.1"/>
    </source>
</evidence>
<evidence type="ECO:0000313" key="2">
    <source>
        <dbReference type="Proteomes" id="UP001497680"/>
    </source>
</evidence>
<keyword evidence="2" id="KW-1185">Reference proteome</keyword>
<gene>
    <name evidence="1" type="ORF">F4821DRAFT_40094</name>
</gene>
<dbReference type="EMBL" id="MU394412">
    <property type="protein sequence ID" value="KAI6080992.1"/>
    <property type="molecule type" value="Genomic_DNA"/>
</dbReference>
<dbReference type="Proteomes" id="UP001497680">
    <property type="component" value="Unassembled WGS sequence"/>
</dbReference>
<accession>A0ACC0CKU6</accession>
<organism evidence="1 2">
    <name type="scientific">Hypoxylon rubiginosum</name>
    <dbReference type="NCBI Taxonomy" id="110542"/>
    <lineage>
        <taxon>Eukaryota</taxon>
        <taxon>Fungi</taxon>
        <taxon>Dikarya</taxon>
        <taxon>Ascomycota</taxon>
        <taxon>Pezizomycotina</taxon>
        <taxon>Sordariomycetes</taxon>
        <taxon>Xylariomycetidae</taxon>
        <taxon>Xylariales</taxon>
        <taxon>Hypoxylaceae</taxon>
        <taxon>Hypoxylon</taxon>
    </lineage>
</organism>
<name>A0ACC0CKU6_9PEZI</name>